<dbReference type="GO" id="GO:0005524">
    <property type="term" value="F:ATP binding"/>
    <property type="evidence" value="ECO:0007669"/>
    <property type="project" value="UniProtKB-KW"/>
</dbReference>
<dbReference type="FunFam" id="3.40.50.300:FF:000011">
    <property type="entry name" value="Putative ABC transporter ATP-binding component"/>
    <property type="match status" value="1"/>
</dbReference>
<dbReference type="InterPro" id="IPR003439">
    <property type="entry name" value="ABC_transporter-like_ATP-bd"/>
</dbReference>
<evidence type="ECO:0000313" key="7">
    <source>
        <dbReference type="Proteomes" id="UP000198558"/>
    </source>
</evidence>
<dbReference type="RefSeq" id="WP_092356812.1">
    <property type="nucleotide sequence ID" value="NZ_CAJTPY010000050.1"/>
</dbReference>
<keyword evidence="3" id="KW-0067">ATP-binding</keyword>
<dbReference type="PANTHER" id="PTHR42855">
    <property type="entry name" value="ABC TRANSPORTER ATP-BINDING SUBUNIT"/>
    <property type="match status" value="1"/>
</dbReference>
<feature type="domain" description="ABC transporter" evidence="5">
    <location>
        <begin position="320"/>
        <end position="531"/>
    </location>
</feature>
<keyword evidence="4" id="KW-0175">Coiled coil</keyword>
<dbReference type="OrthoDB" id="9801441at2"/>
<dbReference type="InterPro" id="IPR051309">
    <property type="entry name" value="ABCF_ATPase"/>
</dbReference>
<reference evidence="7" key="1">
    <citation type="submission" date="2016-10" db="EMBL/GenBank/DDBJ databases">
        <authorList>
            <person name="Varghese N."/>
            <person name="Submissions S."/>
        </authorList>
    </citation>
    <scope>NUCLEOTIDE SEQUENCE [LARGE SCALE GENOMIC DNA]</scope>
    <source>
        <strain evidence="7">DSM 1551</strain>
    </source>
</reference>
<dbReference type="Gene3D" id="3.40.50.300">
    <property type="entry name" value="P-loop containing nucleotide triphosphate hydrolases"/>
    <property type="match status" value="2"/>
</dbReference>
<dbReference type="GeneID" id="78289575"/>
<keyword evidence="7" id="KW-1185">Reference proteome</keyword>
<dbReference type="EMBL" id="FOIN01000059">
    <property type="protein sequence ID" value="SET86765.1"/>
    <property type="molecule type" value="Genomic_DNA"/>
</dbReference>
<dbReference type="PANTHER" id="PTHR42855:SF2">
    <property type="entry name" value="DRUG RESISTANCE ABC TRANSPORTER,ATP-BINDING PROTEIN"/>
    <property type="match status" value="1"/>
</dbReference>
<dbReference type="AlphaFoldDB" id="A0A1I0HSH5"/>
<dbReference type="SMART" id="SM00382">
    <property type="entry name" value="AAA"/>
    <property type="match status" value="2"/>
</dbReference>
<dbReference type="Proteomes" id="UP000198558">
    <property type="component" value="Unassembled WGS sequence"/>
</dbReference>
<evidence type="ECO:0000313" key="6">
    <source>
        <dbReference type="EMBL" id="SET86765.1"/>
    </source>
</evidence>
<evidence type="ECO:0000256" key="2">
    <source>
        <dbReference type="ARBA" id="ARBA00022741"/>
    </source>
</evidence>
<dbReference type="InterPro" id="IPR027417">
    <property type="entry name" value="P-loop_NTPase"/>
</dbReference>
<dbReference type="FunFam" id="3.40.50.300:FF:000070">
    <property type="entry name" value="Putative ABC transporter ATP-binding component"/>
    <property type="match status" value="1"/>
</dbReference>
<dbReference type="Pfam" id="PF12848">
    <property type="entry name" value="ABC_tran_Xtn"/>
    <property type="match status" value="1"/>
</dbReference>
<dbReference type="InterPro" id="IPR032781">
    <property type="entry name" value="ABC_tran_Xtn"/>
</dbReference>
<evidence type="ECO:0000256" key="4">
    <source>
        <dbReference type="SAM" id="Coils"/>
    </source>
</evidence>
<dbReference type="PROSITE" id="PS50893">
    <property type="entry name" value="ABC_TRANSPORTER_2"/>
    <property type="match status" value="2"/>
</dbReference>
<keyword evidence="1" id="KW-0677">Repeat</keyword>
<gene>
    <name evidence="6" type="ORF">SAMN04489758_15910</name>
</gene>
<feature type="coiled-coil region" evidence="4">
    <location>
        <begin position="241"/>
        <end position="275"/>
    </location>
</feature>
<evidence type="ECO:0000256" key="1">
    <source>
        <dbReference type="ARBA" id="ARBA00022737"/>
    </source>
</evidence>
<organism evidence="6 7">
    <name type="scientific">Thomasclavelia cocleata</name>
    <dbReference type="NCBI Taxonomy" id="69824"/>
    <lineage>
        <taxon>Bacteria</taxon>
        <taxon>Bacillati</taxon>
        <taxon>Bacillota</taxon>
        <taxon>Erysipelotrichia</taxon>
        <taxon>Erysipelotrichales</taxon>
        <taxon>Coprobacillaceae</taxon>
        <taxon>Thomasclavelia</taxon>
    </lineage>
</organism>
<proteinExistence type="predicted"/>
<dbReference type="Pfam" id="PF00005">
    <property type="entry name" value="ABC_tran"/>
    <property type="match status" value="2"/>
</dbReference>
<sequence length="531" mass="60690">MISTQNVSLQYGDRALFENVSVKFTDGNCYGIIGANGAGKSTFLKILAGEIEPNKGEVVLEPHKRLSVLKQDHFAYDENGVVETVIMGNRRLYEIMQEKEVLYSKPDFNDEDGIKLAELEGEFAEMDGWNAEVDAEIMLNGLGIGEELHNLKMKELDGNQKVKVLLAQALFGNPDVLLLDEPTNHLDLDSIRWLENFLMNFKNTVIVVSHDRYFLNKVCTHIADIDYSRIQLYVGNYDFWYEYSQLQLQQAKDQNKKAEAKKKELEEFIARFSANASKAKQATSRKKLLDNLEMVDIKPSLRRYPFIAFKPGREVGNIVLKVEGLSKTIDGVKLLNNVSFSINPKEKVAFVGDVKATETFFKIIMGELEPDEGTFQWGITTSQSYFPKDNSEFFNNCDLTLVDWLRQFSVKDEYEQDLRGWLGRMLFSGEEALKKASVLSGGEKVRCMLAKMMMAEANVLVLDEPTNHLDLESIQALNQGLINFKENILFTSHDHQFVQTIANRIIEFNEFGILDRLSTYDEYLEYKENNK</sequence>
<protein>
    <submittedName>
        <fullName evidence="6">ATPase components of ABC transporters with duplicated ATPase domains</fullName>
    </submittedName>
</protein>
<name>A0A1I0HSH5_9FIRM</name>
<feature type="domain" description="ABC transporter" evidence="5">
    <location>
        <begin position="2"/>
        <end position="252"/>
    </location>
</feature>
<dbReference type="CDD" id="cd03221">
    <property type="entry name" value="ABCF_EF-3"/>
    <property type="match status" value="2"/>
</dbReference>
<dbReference type="GO" id="GO:0016887">
    <property type="term" value="F:ATP hydrolysis activity"/>
    <property type="evidence" value="ECO:0007669"/>
    <property type="project" value="InterPro"/>
</dbReference>
<dbReference type="SUPFAM" id="SSF52540">
    <property type="entry name" value="P-loop containing nucleoside triphosphate hydrolases"/>
    <property type="match status" value="2"/>
</dbReference>
<keyword evidence="2" id="KW-0547">Nucleotide-binding</keyword>
<dbReference type="InterPro" id="IPR003593">
    <property type="entry name" value="AAA+_ATPase"/>
</dbReference>
<evidence type="ECO:0000259" key="5">
    <source>
        <dbReference type="PROSITE" id="PS50893"/>
    </source>
</evidence>
<accession>A0A1I0HSH5</accession>
<evidence type="ECO:0000256" key="3">
    <source>
        <dbReference type="ARBA" id="ARBA00022840"/>
    </source>
</evidence>